<protein>
    <submittedName>
        <fullName evidence="2">Uncharacterized protein</fullName>
    </submittedName>
</protein>
<dbReference type="KEGG" id="fcn:FN3523_1436"/>
<keyword evidence="1" id="KW-1133">Transmembrane helix</keyword>
<dbReference type="Proteomes" id="UP000008303">
    <property type="component" value="Chromosome"/>
</dbReference>
<reference evidence="3" key="1">
    <citation type="journal article" date="2011" name="Appl. Environ. Microbiol.">
        <title>Common ancestry and novel genetic traits of Francisella novicida-like isolates from North America and Australia as revealed by comparative genomic analyses.</title>
        <authorList>
            <person name="Siddaramappa S."/>
            <person name="Challacombe J.F."/>
            <person name="Petersen J.M."/>
            <person name="Pillai S."/>
            <person name="Hogg G."/>
            <person name="Kuske C.R."/>
        </authorList>
    </citation>
    <scope>NUCLEOTIDE SEQUENCE [LARGE SCALE GENOMIC DNA]</scope>
    <source>
        <strain evidence="3">3523</strain>
    </source>
</reference>
<name>F4BGZ5_9GAMM</name>
<keyword evidence="1" id="KW-0472">Membrane</keyword>
<feature type="transmembrane region" description="Helical" evidence="1">
    <location>
        <begin position="26"/>
        <end position="47"/>
    </location>
</feature>
<evidence type="ECO:0000313" key="3">
    <source>
        <dbReference type="Proteomes" id="UP000008303"/>
    </source>
</evidence>
<evidence type="ECO:0000313" key="2">
    <source>
        <dbReference type="EMBL" id="AEE26739.1"/>
    </source>
</evidence>
<dbReference type="HOGENOM" id="CLU_3099123_0_0_6"/>
<accession>F4BGZ5</accession>
<sequence length="51" mass="5883">MILLIFSTTLLSLIFAITNKYKIAKTLFFISLGLLLVVFIPHTIRYINIQL</sequence>
<dbReference type="AlphaFoldDB" id="F4BGZ5"/>
<evidence type="ECO:0000256" key="1">
    <source>
        <dbReference type="SAM" id="Phobius"/>
    </source>
</evidence>
<organism evidence="2 3">
    <name type="scientific">Francisella hispaniensis</name>
    <dbReference type="NCBI Taxonomy" id="622488"/>
    <lineage>
        <taxon>Bacteria</taxon>
        <taxon>Pseudomonadati</taxon>
        <taxon>Pseudomonadota</taxon>
        <taxon>Gammaproteobacteria</taxon>
        <taxon>Thiotrichales</taxon>
        <taxon>Francisellaceae</taxon>
        <taxon>Francisella</taxon>
    </lineage>
</organism>
<dbReference type="PATRIC" id="fig|676032.3.peg.1446"/>
<gene>
    <name evidence="2" type="ordered locus">FN3523_1436</name>
</gene>
<proteinExistence type="predicted"/>
<dbReference type="EMBL" id="CP002558">
    <property type="protein sequence ID" value="AEE26739.1"/>
    <property type="molecule type" value="Genomic_DNA"/>
</dbReference>
<keyword evidence="1" id="KW-0812">Transmembrane</keyword>